<dbReference type="STRING" id="870435.A0A0C3IMD5"/>
<evidence type="ECO:0000256" key="5">
    <source>
        <dbReference type="ARBA" id="ARBA00023136"/>
    </source>
</evidence>
<evidence type="ECO:0000256" key="8">
    <source>
        <dbReference type="ARBA" id="ARBA00023315"/>
    </source>
</evidence>
<feature type="domain" description="Palmitoyltransferase DHHC" evidence="12">
    <location>
        <begin position="118"/>
        <end position="247"/>
    </location>
</feature>
<comment type="similarity">
    <text evidence="10">Belongs to the DHHC palmitoyltransferase family.</text>
</comment>
<comment type="subcellular location">
    <subcellularLocation>
        <location evidence="1">Membrane</location>
        <topology evidence="1">Multi-pass membrane protein</topology>
    </subcellularLocation>
</comment>
<dbReference type="Proteomes" id="UP000054217">
    <property type="component" value="Unassembled WGS sequence"/>
</dbReference>
<gene>
    <name evidence="13" type="ORF">M404DRAFT_158481</name>
</gene>
<feature type="compositionally biased region" description="Acidic residues" evidence="11">
    <location>
        <begin position="323"/>
        <end position="333"/>
    </location>
</feature>
<evidence type="ECO:0000256" key="4">
    <source>
        <dbReference type="ARBA" id="ARBA00022989"/>
    </source>
</evidence>
<dbReference type="EMBL" id="KN832019">
    <property type="protein sequence ID" value="KIN98122.1"/>
    <property type="molecule type" value="Genomic_DNA"/>
</dbReference>
<keyword evidence="14" id="KW-1185">Reference proteome</keyword>
<dbReference type="PANTHER" id="PTHR12246">
    <property type="entry name" value="PALMITOYLTRANSFERASE ZDHHC16"/>
    <property type="match status" value="1"/>
</dbReference>
<dbReference type="OrthoDB" id="9909019at2759"/>
<feature type="transmembrane region" description="Helical" evidence="10">
    <location>
        <begin position="170"/>
        <end position="203"/>
    </location>
</feature>
<reference evidence="14" key="2">
    <citation type="submission" date="2015-01" db="EMBL/GenBank/DDBJ databases">
        <title>Evolutionary Origins and Diversification of the Mycorrhizal Mutualists.</title>
        <authorList>
            <consortium name="DOE Joint Genome Institute"/>
            <consortium name="Mycorrhizal Genomics Consortium"/>
            <person name="Kohler A."/>
            <person name="Kuo A."/>
            <person name="Nagy L.G."/>
            <person name="Floudas D."/>
            <person name="Copeland A."/>
            <person name="Barry K.W."/>
            <person name="Cichocki N."/>
            <person name="Veneault-Fourrey C."/>
            <person name="LaButti K."/>
            <person name="Lindquist E.A."/>
            <person name="Lipzen A."/>
            <person name="Lundell T."/>
            <person name="Morin E."/>
            <person name="Murat C."/>
            <person name="Riley R."/>
            <person name="Ohm R."/>
            <person name="Sun H."/>
            <person name="Tunlid A."/>
            <person name="Henrissat B."/>
            <person name="Grigoriev I.V."/>
            <person name="Hibbett D.S."/>
            <person name="Martin F."/>
        </authorList>
    </citation>
    <scope>NUCLEOTIDE SEQUENCE [LARGE SCALE GENOMIC DNA]</scope>
    <source>
        <strain evidence="14">Marx 270</strain>
    </source>
</reference>
<protein>
    <recommendedName>
        <fullName evidence="10">Palmitoyltransferase</fullName>
        <ecNumber evidence="10">2.3.1.225</ecNumber>
    </recommendedName>
</protein>
<accession>A0A0C3IMD5</accession>
<keyword evidence="3 10" id="KW-0812">Transmembrane</keyword>
<dbReference type="InterPro" id="IPR039859">
    <property type="entry name" value="PFA4/ZDH16/20/ERF2-like"/>
</dbReference>
<reference evidence="13 14" key="1">
    <citation type="submission" date="2014-04" db="EMBL/GenBank/DDBJ databases">
        <authorList>
            <consortium name="DOE Joint Genome Institute"/>
            <person name="Kuo A."/>
            <person name="Kohler A."/>
            <person name="Costa M.D."/>
            <person name="Nagy L.G."/>
            <person name="Floudas D."/>
            <person name="Copeland A."/>
            <person name="Barry K.W."/>
            <person name="Cichocki N."/>
            <person name="Veneault-Fourrey C."/>
            <person name="LaButti K."/>
            <person name="Lindquist E.A."/>
            <person name="Lipzen A."/>
            <person name="Lundell T."/>
            <person name="Morin E."/>
            <person name="Murat C."/>
            <person name="Sun H."/>
            <person name="Tunlid A."/>
            <person name="Henrissat B."/>
            <person name="Grigoriev I.V."/>
            <person name="Hibbett D.S."/>
            <person name="Martin F."/>
            <person name="Nordberg H.P."/>
            <person name="Cantor M.N."/>
            <person name="Hua S.X."/>
        </authorList>
    </citation>
    <scope>NUCLEOTIDE SEQUENCE [LARGE SCALE GENOMIC DNA]</scope>
    <source>
        <strain evidence="13 14">Marx 270</strain>
    </source>
</reference>
<organism evidence="13 14">
    <name type="scientific">Pisolithus tinctorius Marx 270</name>
    <dbReference type="NCBI Taxonomy" id="870435"/>
    <lineage>
        <taxon>Eukaryota</taxon>
        <taxon>Fungi</taxon>
        <taxon>Dikarya</taxon>
        <taxon>Basidiomycota</taxon>
        <taxon>Agaricomycotina</taxon>
        <taxon>Agaricomycetes</taxon>
        <taxon>Agaricomycetidae</taxon>
        <taxon>Boletales</taxon>
        <taxon>Sclerodermatineae</taxon>
        <taxon>Pisolithaceae</taxon>
        <taxon>Pisolithus</taxon>
    </lineage>
</organism>
<name>A0A0C3IMD5_PISTI</name>
<evidence type="ECO:0000256" key="10">
    <source>
        <dbReference type="RuleBase" id="RU079119"/>
    </source>
</evidence>
<evidence type="ECO:0000313" key="14">
    <source>
        <dbReference type="Proteomes" id="UP000054217"/>
    </source>
</evidence>
<sequence length="344" mass="38765">MTCARRVFRCFRCVERAADRITGAAGPWFVCLAICLLSVGILSFFTIIQPTLPFPWLTAPFSMLIALNVVGHYYHVCTVPPGSVGDTRSLVHGNGFLWAAPPPNGGLCLNIVRARMSRCRKCNDTRPERAHHCRICNRCVLKFDHHCPVSSFYSPPRINQCVGLYNERHFVLFMAYLVLATSIFTILGFPHAFIAFGFTVAVWTHSLPPFLFITTYILCLVLAFAVAIMLAWHMWGVARGETAVEAQDHEVYTKWAKERGETFINSYDLGTRRNLALFFNVGEGGYPLYTLFLPFRLMPYTDGYAWAHRDGLSRHHGVREGEELTDGEDDEDYGGNAGGDNHDR</sequence>
<feature type="transmembrane region" description="Helical" evidence="10">
    <location>
        <begin position="21"/>
        <end position="48"/>
    </location>
</feature>
<keyword evidence="2 10" id="KW-0808">Transferase</keyword>
<evidence type="ECO:0000256" key="3">
    <source>
        <dbReference type="ARBA" id="ARBA00022692"/>
    </source>
</evidence>
<evidence type="ECO:0000313" key="13">
    <source>
        <dbReference type="EMBL" id="KIN98122.1"/>
    </source>
</evidence>
<keyword evidence="4 10" id="KW-1133">Transmembrane helix</keyword>
<feature type="transmembrane region" description="Helical" evidence="10">
    <location>
        <begin position="209"/>
        <end position="232"/>
    </location>
</feature>
<feature type="region of interest" description="Disordered" evidence="11">
    <location>
        <begin position="320"/>
        <end position="344"/>
    </location>
</feature>
<keyword evidence="7" id="KW-0449">Lipoprotein</keyword>
<comment type="domain">
    <text evidence="10">The DHHC domain is required for palmitoyltransferase activity.</text>
</comment>
<dbReference type="GO" id="GO:0016020">
    <property type="term" value="C:membrane"/>
    <property type="evidence" value="ECO:0007669"/>
    <property type="project" value="UniProtKB-SubCell"/>
</dbReference>
<dbReference type="GO" id="GO:0019706">
    <property type="term" value="F:protein-cysteine S-palmitoyltransferase activity"/>
    <property type="evidence" value="ECO:0007669"/>
    <property type="project" value="UniProtKB-EC"/>
</dbReference>
<evidence type="ECO:0000256" key="2">
    <source>
        <dbReference type="ARBA" id="ARBA00022679"/>
    </source>
</evidence>
<dbReference type="AlphaFoldDB" id="A0A0C3IMD5"/>
<feature type="transmembrane region" description="Helical" evidence="10">
    <location>
        <begin position="54"/>
        <end position="74"/>
    </location>
</feature>
<dbReference type="PROSITE" id="PS50216">
    <property type="entry name" value="DHHC"/>
    <property type="match status" value="1"/>
</dbReference>
<evidence type="ECO:0000256" key="11">
    <source>
        <dbReference type="SAM" id="MobiDB-lite"/>
    </source>
</evidence>
<dbReference type="EC" id="2.3.1.225" evidence="10"/>
<proteinExistence type="inferred from homology"/>
<keyword evidence="5 10" id="KW-0472">Membrane</keyword>
<keyword evidence="8 10" id="KW-0012">Acyltransferase</keyword>
<dbReference type="InParanoid" id="A0A0C3IMD5"/>
<evidence type="ECO:0000256" key="6">
    <source>
        <dbReference type="ARBA" id="ARBA00023139"/>
    </source>
</evidence>
<evidence type="ECO:0000256" key="9">
    <source>
        <dbReference type="ARBA" id="ARBA00048048"/>
    </source>
</evidence>
<comment type="catalytic activity">
    <reaction evidence="9 10">
        <text>L-cysteinyl-[protein] + hexadecanoyl-CoA = S-hexadecanoyl-L-cysteinyl-[protein] + CoA</text>
        <dbReference type="Rhea" id="RHEA:36683"/>
        <dbReference type="Rhea" id="RHEA-COMP:10131"/>
        <dbReference type="Rhea" id="RHEA-COMP:11032"/>
        <dbReference type="ChEBI" id="CHEBI:29950"/>
        <dbReference type="ChEBI" id="CHEBI:57287"/>
        <dbReference type="ChEBI" id="CHEBI:57379"/>
        <dbReference type="ChEBI" id="CHEBI:74151"/>
        <dbReference type="EC" id="2.3.1.225"/>
    </reaction>
</comment>
<dbReference type="HOGENOM" id="CLU_054274_1_0_1"/>
<evidence type="ECO:0000256" key="7">
    <source>
        <dbReference type="ARBA" id="ARBA00023288"/>
    </source>
</evidence>
<keyword evidence="6" id="KW-0564">Palmitate</keyword>
<dbReference type="Pfam" id="PF01529">
    <property type="entry name" value="DHHC"/>
    <property type="match status" value="1"/>
</dbReference>
<dbReference type="InterPro" id="IPR001594">
    <property type="entry name" value="Palmitoyltrfase_DHHC"/>
</dbReference>
<evidence type="ECO:0000259" key="12">
    <source>
        <dbReference type="Pfam" id="PF01529"/>
    </source>
</evidence>
<evidence type="ECO:0000256" key="1">
    <source>
        <dbReference type="ARBA" id="ARBA00004141"/>
    </source>
</evidence>